<evidence type="ECO:0000313" key="2">
    <source>
        <dbReference type="EMBL" id="CAG7786486.1"/>
    </source>
</evidence>
<feature type="region of interest" description="Disordered" evidence="1">
    <location>
        <begin position="1"/>
        <end position="30"/>
    </location>
</feature>
<evidence type="ECO:0000313" key="3">
    <source>
        <dbReference type="Proteomes" id="UP000708208"/>
    </source>
</evidence>
<name>A0A8J2KI79_9HEXA</name>
<protein>
    <submittedName>
        <fullName evidence="2">Uncharacterized protein</fullName>
    </submittedName>
</protein>
<dbReference type="AlphaFoldDB" id="A0A8J2KI79"/>
<reference evidence="2" key="1">
    <citation type="submission" date="2021-06" db="EMBL/GenBank/DDBJ databases">
        <authorList>
            <person name="Hodson N. C."/>
            <person name="Mongue J. A."/>
            <person name="Jaron S. K."/>
        </authorList>
    </citation>
    <scope>NUCLEOTIDE SEQUENCE</scope>
</reference>
<proteinExistence type="predicted"/>
<accession>A0A8J2KI79</accession>
<dbReference type="Proteomes" id="UP000708208">
    <property type="component" value="Unassembled WGS sequence"/>
</dbReference>
<dbReference type="EMBL" id="CAJVCH010319195">
    <property type="protein sequence ID" value="CAG7786486.1"/>
    <property type="molecule type" value="Genomic_DNA"/>
</dbReference>
<keyword evidence="3" id="KW-1185">Reference proteome</keyword>
<gene>
    <name evidence="2" type="ORF">AFUS01_LOCUS25053</name>
</gene>
<comment type="caution">
    <text evidence="2">The sequence shown here is derived from an EMBL/GenBank/DDBJ whole genome shotgun (WGS) entry which is preliminary data.</text>
</comment>
<organism evidence="2 3">
    <name type="scientific">Allacma fusca</name>
    <dbReference type="NCBI Taxonomy" id="39272"/>
    <lineage>
        <taxon>Eukaryota</taxon>
        <taxon>Metazoa</taxon>
        <taxon>Ecdysozoa</taxon>
        <taxon>Arthropoda</taxon>
        <taxon>Hexapoda</taxon>
        <taxon>Collembola</taxon>
        <taxon>Symphypleona</taxon>
        <taxon>Sminthuridae</taxon>
        <taxon>Allacma</taxon>
    </lineage>
</organism>
<feature type="non-terminal residue" evidence="2">
    <location>
        <position position="1"/>
    </location>
</feature>
<evidence type="ECO:0000256" key="1">
    <source>
        <dbReference type="SAM" id="MobiDB-lite"/>
    </source>
</evidence>
<sequence length="137" mass="15414">EFVTPSRKLRPRKRPDDSETPVNSKFFDRNRADIPSIRECPDEASAFEPVSHSESTPGVDDLLFGPKIPENNVQIVVPEIHANDTIESIGSYAELLPLTDQNFQVQNGVVEEILEEIKKLAVENRKCGVATPCKYFF</sequence>